<dbReference type="PRINTS" id="PR00058">
    <property type="entry name" value="RIBOSOMALL5"/>
</dbReference>
<evidence type="ECO:0000313" key="10">
    <source>
        <dbReference type="Proteomes" id="UP000184357"/>
    </source>
</evidence>
<gene>
    <name evidence="7" type="primary">rpl18</name>
    <name evidence="9" type="ORF">SAMN05443636_0715</name>
</gene>
<keyword evidence="4 7" id="KW-0689">Ribosomal protein</keyword>
<dbReference type="EMBL" id="FQWV01000001">
    <property type="protein sequence ID" value="SHG58521.1"/>
    <property type="molecule type" value="Genomic_DNA"/>
</dbReference>
<evidence type="ECO:0000256" key="8">
    <source>
        <dbReference type="SAM" id="MobiDB-lite"/>
    </source>
</evidence>
<comment type="subunit">
    <text evidence="7">Part of the 50S ribosomal subunit. Contacts the 5S and 23S rRNAs.</text>
</comment>
<dbReference type="NCBIfam" id="NF006342">
    <property type="entry name" value="PRK08569.1"/>
    <property type="match status" value="1"/>
</dbReference>
<dbReference type="PANTHER" id="PTHR23410:SF12">
    <property type="entry name" value="LARGE RIBOSOMAL SUBUNIT PROTEIN UL18"/>
    <property type="match status" value="1"/>
</dbReference>
<keyword evidence="3 7" id="KW-0694">RNA-binding</keyword>
<proteinExistence type="inferred from homology"/>
<dbReference type="OrthoDB" id="8644at2157"/>
<dbReference type="Gene3D" id="3.30.420.100">
    <property type="match status" value="1"/>
</dbReference>
<dbReference type="Proteomes" id="UP000184357">
    <property type="component" value="Unassembled WGS sequence"/>
</dbReference>
<dbReference type="InterPro" id="IPR005485">
    <property type="entry name" value="Rbsml_uL18_euk_arch"/>
</dbReference>
<dbReference type="GO" id="GO:0022625">
    <property type="term" value="C:cytosolic large ribosomal subunit"/>
    <property type="evidence" value="ECO:0007669"/>
    <property type="project" value="TreeGrafter"/>
</dbReference>
<evidence type="ECO:0000256" key="6">
    <source>
        <dbReference type="ARBA" id="ARBA00035197"/>
    </source>
</evidence>
<keyword evidence="2 7" id="KW-0699">rRNA-binding</keyword>
<dbReference type="SUPFAM" id="SSF53137">
    <property type="entry name" value="Translational machinery components"/>
    <property type="match status" value="1"/>
</dbReference>
<protein>
    <recommendedName>
        <fullName evidence="6 7">Large ribosomal subunit protein uL18</fullName>
    </recommendedName>
</protein>
<feature type="region of interest" description="Disordered" evidence="8">
    <location>
        <begin position="48"/>
        <end position="67"/>
    </location>
</feature>
<sequence>MATGPRYKVPMRRRREVRTDYHQRLRLLKSGKPRLVARLSNKHVRAQLVSPGSDGDETHAAASSEDLEDYGWEAPTANLPSAYLTGYLAGLRAVEAGLEEAVLDIGLNTATPGNKAFAVQEGAIDAGLEIPHNDSVLADWSRTRGEHIAEYDEQLDEPLYSGEFDAADLPEHFDELRATLTEEFDNE</sequence>
<dbReference type="GO" id="GO:0003735">
    <property type="term" value="F:structural constituent of ribosome"/>
    <property type="evidence" value="ECO:0007669"/>
    <property type="project" value="InterPro"/>
</dbReference>
<reference evidence="9 10" key="1">
    <citation type="submission" date="2016-11" db="EMBL/GenBank/DDBJ databases">
        <authorList>
            <person name="Jaros S."/>
            <person name="Januszkiewicz K."/>
            <person name="Wedrychowicz H."/>
        </authorList>
    </citation>
    <scope>NUCLEOTIDE SEQUENCE [LARGE SCALE GENOMIC DNA]</scope>
    <source>
        <strain evidence="9 10">DSM 9297</strain>
    </source>
</reference>
<name>A0A1M5L0K0_9EURY</name>
<dbReference type="Pfam" id="PF17144">
    <property type="entry name" value="Ribosomal_L5e"/>
    <property type="match status" value="2"/>
</dbReference>
<accession>A0A1M5L0K0</accession>
<evidence type="ECO:0000256" key="4">
    <source>
        <dbReference type="ARBA" id="ARBA00022980"/>
    </source>
</evidence>
<dbReference type="HAMAP" id="MF_01337_A">
    <property type="entry name" value="Ribosomal_uL18_A"/>
    <property type="match status" value="1"/>
</dbReference>
<dbReference type="GO" id="GO:0008097">
    <property type="term" value="F:5S rRNA binding"/>
    <property type="evidence" value="ECO:0007669"/>
    <property type="project" value="InterPro"/>
</dbReference>
<dbReference type="InterPro" id="IPR057268">
    <property type="entry name" value="Ribosomal_L18"/>
</dbReference>
<dbReference type="GO" id="GO:0000027">
    <property type="term" value="P:ribosomal large subunit assembly"/>
    <property type="evidence" value="ECO:0007669"/>
    <property type="project" value="TreeGrafter"/>
</dbReference>
<keyword evidence="5 7" id="KW-0687">Ribonucleoprotein</keyword>
<evidence type="ECO:0000313" key="9">
    <source>
        <dbReference type="EMBL" id="SHG58521.1"/>
    </source>
</evidence>
<evidence type="ECO:0000256" key="1">
    <source>
        <dbReference type="ARBA" id="ARBA00007116"/>
    </source>
</evidence>
<dbReference type="RefSeq" id="WP_073306980.1">
    <property type="nucleotide sequence ID" value="NZ_FQWV01000001.1"/>
</dbReference>
<dbReference type="AlphaFoldDB" id="A0A1M5L0K0"/>
<evidence type="ECO:0000256" key="3">
    <source>
        <dbReference type="ARBA" id="ARBA00022884"/>
    </source>
</evidence>
<evidence type="ECO:0000256" key="2">
    <source>
        <dbReference type="ARBA" id="ARBA00022730"/>
    </source>
</evidence>
<evidence type="ECO:0000256" key="5">
    <source>
        <dbReference type="ARBA" id="ARBA00023274"/>
    </source>
</evidence>
<keyword evidence="10" id="KW-1185">Reference proteome</keyword>
<dbReference type="InterPro" id="IPR057267">
    <property type="entry name" value="Rbsml_uL18_arch"/>
</dbReference>
<organism evidence="9 10">
    <name type="scientific">Halobaculum gomorrense</name>
    <dbReference type="NCBI Taxonomy" id="43928"/>
    <lineage>
        <taxon>Archaea</taxon>
        <taxon>Methanobacteriati</taxon>
        <taxon>Methanobacteriota</taxon>
        <taxon>Stenosarchaea group</taxon>
        <taxon>Halobacteria</taxon>
        <taxon>Halobacteriales</taxon>
        <taxon>Haloferacaceae</taxon>
        <taxon>Halobaculum</taxon>
    </lineage>
</organism>
<dbReference type="CDD" id="cd00432">
    <property type="entry name" value="Ribosomal_L18_L5e"/>
    <property type="match status" value="1"/>
</dbReference>
<evidence type="ECO:0000256" key="7">
    <source>
        <dbReference type="HAMAP-Rule" id="MF_01337"/>
    </source>
</evidence>
<comment type="function">
    <text evidence="7">This is one of the proteins that bind and probably mediate the attachment of the 5S RNA into the large ribosomal subunit, where it forms part of the central protuberance.</text>
</comment>
<comment type="similarity">
    <text evidence="1 7">Belongs to the universal ribosomal protein uL18 family.</text>
</comment>
<dbReference type="FunFam" id="3.30.420.100:FF:000008">
    <property type="entry name" value="50S ribosomal protein L18"/>
    <property type="match status" value="1"/>
</dbReference>
<dbReference type="STRING" id="43928.SAMN05443636_0715"/>
<dbReference type="GO" id="GO:0006412">
    <property type="term" value="P:translation"/>
    <property type="evidence" value="ECO:0007669"/>
    <property type="project" value="UniProtKB-UniRule"/>
</dbReference>
<dbReference type="PANTHER" id="PTHR23410">
    <property type="entry name" value="RIBOSOMAL PROTEIN L5-RELATED"/>
    <property type="match status" value="1"/>
</dbReference>